<proteinExistence type="predicted"/>
<organism evidence="2 3">
    <name type="scientific">Malus domestica</name>
    <name type="common">Apple</name>
    <name type="synonym">Pyrus malus</name>
    <dbReference type="NCBI Taxonomy" id="3750"/>
    <lineage>
        <taxon>Eukaryota</taxon>
        <taxon>Viridiplantae</taxon>
        <taxon>Streptophyta</taxon>
        <taxon>Embryophyta</taxon>
        <taxon>Tracheophyta</taxon>
        <taxon>Spermatophyta</taxon>
        <taxon>Magnoliopsida</taxon>
        <taxon>eudicotyledons</taxon>
        <taxon>Gunneridae</taxon>
        <taxon>Pentapetalae</taxon>
        <taxon>rosids</taxon>
        <taxon>fabids</taxon>
        <taxon>Rosales</taxon>
        <taxon>Rosaceae</taxon>
        <taxon>Amygdaloideae</taxon>
        <taxon>Maleae</taxon>
        <taxon>Malus</taxon>
    </lineage>
</organism>
<evidence type="ECO:0000313" key="2">
    <source>
        <dbReference type="EMBL" id="RXH93687.1"/>
    </source>
</evidence>
<accession>A0A498JFV6</accession>
<keyword evidence="3" id="KW-1185">Reference proteome</keyword>
<dbReference type="PANTHER" id="PTHR36045">
    <property type="entry name" value="OS04G0558500 PROTEIN"/>
    <property type="match status" value="1"/>
</dbReference>
<comment type="caution">
    <text evidence="2">The sequence shown here is derived from an EMBL/GenBank/DDBJ whole genome shotgun (WGS) entry which is preliminary data.</text>
</comment>
<dbReference type="Proteomes" id="UP000290289">
    <property type="component" value="Chromosome 7"/>
</dbReference>
<gene>
    <name evidence="2" type="ORF">DVH24_014263</name>
</gene>
<evidence type="ECO:0000256" key="1">
    <source>
        <dbReference type="SAM" id="MobiDB-lite"/>
    </source>
</evidence>
<dbReference type="AlphaFoldDB" id="A0A498JFV6"/>
<dbReference type="OrthoDB" id="781564at2759"/>
<evidence type="ECO:0000313" key="3">
    <source>
        <dbReference type="Proteomes" id="UP000290289"/>
    </source>
</evidence>
<feature type="region of interest" description="Disordered" evidence="1">
    <location>
        <begin position="51"/>
        <end position="70"/>
    </location>
</feature>
<sequence>MALNLSGSDLEDEELERQVQEMAKKILEYRATLPDQLKNTFASILAAHRPAFSDRSGPGTSGASSLDAGQVASNKARLLADGDQTFEKMRLHKDKVPSNVAALHIVLKRAEECFFKIDELDPPKPNV</sequence>
<dbReference type="PANTHER" id="PTHR36045:SF2">
    <property type="entry name" value="OS04G0558500 PROTEIN"/>
    <property type="match status" value="1"/>
</dbReference>
<dbReference type="Gramene" id="mRNA:MD07G0113800">
    <property type="protein sequence ID" value="mRNA:MD07G0113800"/>
    <property type="gene ID" value="MD07G0113800"/>
</dbReference>
<name>A0A498JFV6_MALDO</name>
<protein>
    <submittedName>
        <fullName evidence="2">Uncharacterized protein</fullName>
    </submittedName>
</protein>
<reference evidence="2 3" key="1">
    <citation type="submission" date="2018-10" db="EMBL/GenBank/DDBJ databases">
        <title>A high-quality apple genome assembly.</title>
        <authorList>
            <person name="Hu J."/>
        </authorList>
    </citation>
    <scope>NUCLEOTIDE SEQUENCE [LARGE SCALE GENOMIC DNA]</scope>
    <source>
        <strain evidence="3">cv. HFTH1</strain>
        <tissue evidence="2">Young leaf</tissue>
    </source>
</reference>
<dbReference type="EMBL" id="RDQH01000333">
    <property type="protein sequence ID" value="RXH93687.1"/>
    <property type="molecule type" value="Genomic_DNA"/>
</dbReference>
<dbReference type="SMR" id="A0A498JFV6"/>